<dbReference type="Pfam" id="PF02826">
    <property type="entry name" value="2-Hacid_dh_C"/>
    <property type="match status" value="1"/>
</dbReference>
<dbReference type="InterPro" id="IPR029753">
    <property type="entry name" value="D-isomer_DH_CS"/>
</dbReference>
<dbReference type="SUPFAM" id="SSF51735">
    <property type="entry name" value="NAD(P)-binding Rossmann-fold domains"/>
    <property type="match status" value="1"/>
</dbReference>
<evidence type="ECO:0000259" key="5">
    <source>
        <dbReference type="Pfam" id="PF00389"/>
    </source>
</evidence>
<dbReference type="eggNOG" id="COG1052">
    <property type="taxonomic scope" value="Bacteria"/>
</dbReference>
<dbReference type="RefSeq" id="WP_016174704.1">
    <property type="nucleotide sequence ID" value="NZ_KE136389.1"/>
</dbReference>
<dbReference type="SUPFAM" id="SSF52283">
    <property type="entry name" value="Formate/glycerate dehydrogenase catalytic domain-like"/>
    <property type="match status" value="1"/>
</dbReference>
<dbReference type="Gene3D" id="3.40.50.720">
    <property type="entry name" value="NAD(P)-binding Rossmann-like Domain"/>
    <property type="match status" value="2"/>
</dbReference>
<dbReference type="InterPro" id="IPR036291">
    <property type="entry name" value="NAD(P)-bd_dom_sf"/>
</dbReference>
<organism evidence="7 8">
    <name type="scientific">Enterococcus saccharolyticus subsp. saccharolyticus ATCC 43076</name>
    <dbReference type="NCBI Taxonomy" id="1139996"/>
    <lineage>
        <taxon>Bacteria</taxon>
        <taxon>Bacillati</taxon>
        <taxon>Bacillota</taxon>
        <taxon>Bacilli</taxon>
        <taxon>Lactobacillales</taxon>
        <taxon>Enterococcaceae</taxon>
        <taxon>Enterococcus</taxon>
    </lineage>
</organism>
<evidence type="ECO:0008006" key="9">
    <source>
        <dbReference type="Google" id="ProtNLM"/>
    </source>
</evidence>
<evidence type="ECO:0000256" key="4">
    <source>
        <dbReference type="RuleBase" id="RU003719"/>
    </source>
</evidence>
<dbReference type="InterPro" id="IPR058205">
    <property type="entry name" value="D-LDH-like"/>
</dbReference>
<dbReference type="EMBL" id="AHYT01000002">
    <property type="protein sequence ID" value="EOT30208.1"/>
    <property type="molecule type" value="Genomic_DNA"/>
</dbReference>
<dbReference type="GO" id="GO:0008720">
    <property type="term" value="F:D-lactate dehydrogenase (NAD+) activity"/>
    <property type="evidence" value="ECO:0007669"/>
    <property type="project" value="TreeGrafter"/>
</dbReference>
<gene>
    <name evidence="7" type="ORF">OMQ_00904</name>
</gene>
<proteinExistence type="inferred from homology"/>
<evidence type="ECO:0000256" key="3">
    <source>
        <dbReference type="ARBA" id="ARBA00023027"/>
    </source>
</evidence>
<sequence length="323" mass="35895">MKLIFYNVSEEERPFIQKWSFVNQIPVQMVAEGISSENIALVKGCDGICLYPSVEMRQNETIYKRLSDYGIRQLSIKSTGVDGVNFDWATKYKLTVTNVPGYSPTSVGHFAIMSIMLLLRNVPTLTHESTQRKTAIGRELQDVTVGVLGTGRIGCVVAEGIHALGGHVLASSSRQNPQLNGIARYVSFEELVKQSDVLSIHIPLNDRSLYQFSEEVFAMMKPNACLVNTARGKIIDTNAMVAWLASGKAGGVALDAIENEEKYFNDDWKKNPFYTQLSQFPNVFLTPHIAFHTELAVKEITETALNNAKEILQKGESMNKISV</sequence>
<dbReference type="Pfam" id="PF00389">
    <property type="entry name" value="2-Hacid_dh"/>
    <property type="match status" value="1"/>
</dbReference>
<dbReference type="STRING" id="41997.RV16_GL000520"/>
<evidence type="ECO:0000313" key="8">
    <source>
        <dbReference type="Proteomes" id="UP000014136"/>
    </source>
</evidence>
<dbReference type="PANTHER" id="PTHR43026:SF1">
    <property type="entry name" value="2-HYDROXYACID DEHYDROGENASE HOMOLOG 1-RELATED"/>
    <property type="match status" value="1"/>
</dbReference>
<dbReference type="InterPro" id="IPR006139">
    <property type="entry name" value="D-isomer_2_OHA_DH_cat_dom"/>
</dbReference>
<dbReference type="InterPro" id="IPR006140">
    <property type="entry name" value="D-isomer_DH_NAD-bd"/>
</dbReference>
<keyword evidence="3" id="KW-0520">NAD</keyword>
<dbReference type="AlphaFoldDB" id="S0NW85"/>
<dbReference type="GO" id="GO:0051287">
    <property type="term" value="F:NAD binding"/>
    <property type="evidence" value="ECO:0007669"/>
    <property type="project" value="InterPro"/>
</dbReference>
<dbReference type="PATRIC" id="fig|1139996.3.peg.892"/>
<comment type="caution">
    <text evidence="7">The sequence shown here is derived from an EMBL/GenBank/DDBJ whole genome shotgun (WGS) entry which is preliminary data.</text>
</comment>
<reference evidence="7 8" key="1">
    <citation type="submission" date="2013-03" db="EMBL/GenBank/DDBJ databases">
        <title>The Genome Sequence of Enterococcus saccharolyticus ATCC_43076 (Illumina only assembly).</title>
        <authorList>
            <consortium name="The Broad Institute Genomics Platform"/>
            <consortium name="The Broad Institute Genome Sequencing Center for Infectious Disease"/>
            <person name="Earl A."/>
            <person name="Russ C."/>
            <person name="Gilmore M."/>
            <person name="Surin D."/>
            <person name="Walker B."/>
            <person name="Young S."/>
            <person name="Zeng Q."/>
            <person name="Gargeya S."/>
            <person name="Fitzgerald M."/>
            <person name="Haas B."/>
            <person name="Abouelleil A."/>
            <person name="Allen A.W."/>
            <person name="Alvarado L."/>
            <person name="Arachchi H.M."/>
            <person name="Berlin A.M."/>
            <person name="Chapman S.B."/>
            <person name="Gainer-Dewar J."/>
            <person name="Goldberg J."/>
            <person name="Griggs A."/>
            <person name="Gujja S."/>
            <person name="Hansen M."/>
            <person name="Howarth C."/>
            <person name="Imamovic A."/>
            <person name="Ireland A."/>
            <person name="Larimer J."/>
            <person name="McCowan C."/>
            <person name="Murphy C."/>
            <person name="Pearson M."/>
            <person name="Poon T.W."/>
            <person name="Priest M."/>
            <person name="Roberts A."/>
            <person name="Saif S."/>
            <person name="Shea T."/>
            <person name="Sisk P."/>
            <person name="Sykes S."/>
            <person name="Wortman J."/>
            <person name="Nusbaum C."/>
            <person name="Birren B."/>
        </authorList>
    </citation>
    <scope>NUCLEOTIDE SEQUENCE [LARGE SCALE GENOMIC DNA]</scope>
    <source>
        <strain evidence="7 8">ATCC 43076</strain>
    </source>
</reference>
<dbReference type="PANTHER" id="PTHR43026">
    <property type="entry name" value="2-HYDROXYACID DEHYDROGENASE HOMOLOG 1-RELATED"/>
    <property type="match status" value="1"/>
</dbReference>
<keyword evidence="8" id="KW-1185">Reference proteome</keyword>
<dbReference type="PROSITE" id="PS00671">
    <property type="entry name" value="D_2_HYDROXYACID_DH_3"/>
    <property type="match status" value="1"/>
</dbReference>
<comment type="similarity">
    <text evidence="1 4">Belongs to the D-isomer specific 2-hydroxyacid dehydrogenase family.</text>
</comment>
<evidence type="ECO:0000256" key="2">
    <source>
        <dbReference type="ARBA" id="ARBA00023002"/>
    </source>
</evidence>
<name>S0NW85_9ENTE</name>
<evidence type="ECO:0000259" key="6">
    <source>
        <dbReference type="Pfam" id="PF02826"/>
    </source>
</evidence>
<dbReference type="OrthoDB" id="9805416at2"/>
<feature type="domain" description="D-isomer specific 2-hydroxyacid dehydrogenase catalytic" evidence="5">
    <location>
        <begin position="3"/>
        <end position="320"/>
    </location>
</feature>
<feature type="domain" description="D-isomer specific 2-hydroxyacid dehydrogenase NAD-binding" evidence="6">
    <location>
        <begin position="115"/>
        <end position="290"/>
    </location>
</feature>
<dbReference type="Proteomes" id="UP000014136">
    <property type="component" value="Unassembled WGS sequence"/>
</dbReference>
<accession>S0NW85</accession>
<evidence type="ECO:0000313" key="7">
    <source>
        <dbReference type="EMBL" id="EOT30208.1"/>
    </source>
</evidence>
<keyword evidence="2 4" id="KW-0560">Oxidoreductase</keyword>
<evidence type="ECO:0000256" key="1">
    <source>
        <dbReference type="ARBA" id="ARBA00005854"/>
    </source>
</evidence>
<protein>
    <recommendedName>
        <fullName evidence="9">D-lactate dehydrogenase</fullName>
    </recommendedName>
</protein>
<dbReference type="HOGENOM" id="CLU_019796_1_1_9"/>